<feature type="region of interest" description="Disordered" evidence="8">
    <location>
        <begin position="402"/>
        <end position="453"/>
    </location>
</feature>
<organism evidence="10 11">
    <name type="scientific">Kitasatospora herbaricolor</name>
    <dbReference type="NCBI Taxonomy" id="68217"/>
    <lineage>
        <taxon>Bacteria</taxon>
        <taxon>Bacillati</taxon>
        <taxon>Actinomycetota</taxon>
        <taxon>Actinomycetes</taxon>
        <taxon>Kitasatosporales</taxon>
        <taxon>Streptomycetaceae</taxon>
        <taxon>Kitasatospora</taxon>
    </lineage>
</organism>
<feature type="compositionally biased region" description="Basic and acidic residues" evidence="8">
    <location>
        <begin position="16"/>
        <end position="31"/>
    </location>
</feature>
<feature type="compositionally biased region" description="Basic and acidic residues" evidence="8">
    <location>
        <begin position="39"/>
        <end position="50"/>
    </location>
</feature>
<comment type="subcellular location">
    <subcellularLocation>
        <location evidence="1">Cell membrane</location>
        <topology evidence="1">Multi-pass membrane protein</topology>
    </subcellularLocation>
</comment>
<dbReference type="InterPro" id="IPR002549">
    <property type="entry name" value="AI-2E-like"/>
</dbReference>
<accession>A0ABZ1W2J9</accession>
<dbReference type="Proteomes" id="UP001432014">
    <property type="component" value="Chromosome"/>
</dbReference>
<evidence type="ECO:0000313" key="10">
    <source>
        <dbReference type="EMBL" id="WUS55046.1"/>
    </source>
</evidence>
<evidence type="ECO:0000256" key="3">
    <source>
        <dbReference type="ARBA" id="ARBA00022448"/>
    </source>
</evidence>
<evidence type="ECO:0000256" key="7">
    <source>
        <dbReference type="ARBA" id="ARBA00023136"/>
    </source>
</evidence>
<feature type="transmembrane region" description="Helical" evidence="9">
    <location>
        <begin position="125"/>
        <end position="146"/>
    </location>
</feature>
<feature type="transmembrane region" description="Helical" evidence="9">
    <location>
        <begin position="68"/>
        <end position="89"/>
    </location>
</feature>
<evidence type="ECO:0000256" key="2">
    <source>
        <dbReference type="ARBA" id="ARBA00009773"/>
    </source>
</evidence>
<feature type="transmembrane region" description="Helical" evidence="9">
    <location>
        <begin position="267"/>
        <end position="288"/>
    </location>
</feature>
<dbReference type="PANTHER" id="PTHR21716:SF53">
    <property type="entry name" value="PERMEASE PERM-RELATED"/>
    <property type="match status" value="1"/>
</dbReference>
<feature type="transmembrane region" description="Helical" evidence="9">
    <location>
        <begin position="360"/>
        <end position="393"/>
    </location>
</feature>
<evidence type="ECO:0000256" key="8">
    <source>
        <dbReference type="SAM" id="MobiDB-lite"/>
    </source>
</evidence>
<dbReference type="PANTHER" id="PTHR21716">
    <property type="entry name" value="TRANSMEMBRANE PROTEIN"/>
    <property type="match status" value="1"/>
</dbReference>
<feature type="compositionally biased region" description="Gly residues" evidence="8">
    <location>
        <begin position="402"/>
        <end position="443"/>
    </location>
</feature>
<sequence>MAAEGTPDHGTPPEEPPDRARAEAAARRDGASADPPDAAPDRTPPDRPDVPDAGSPPYALLPRSVRAAAAWSAAVILFITVAVLFVFAVVELRAATVPLILALLGTALLYPVMPWLTRRGLGRSGAAALTCVVLVLAVGGALALLVNSLSHSAGQIGSALQDAGSRLADWLGPTGQKIQQALQSAPGEGSSLVSSLAGGLLSGLGVAVQLLTGAILSLALVFFFLRDGHRAGDSIRSFLPAHRAETVIACGQEAFAATAAFMRGTTVIALIDAFFITVGLVILGVPGAPGLGALVFMGAYIPYVGAFLSGTVAVLVALADGGLATALWALGVVLAVQALEGYILQPLIQSRTVQLHPATIMVVVIAGGGVAGVIGALLAVPVSAAVLGIISVLRGTGGPATGRLSAGGSGNGGSGKDGSGKGGSGNGGSGSGEPGTGGPGTGRSGESVTGDGA</sequence>
<comment type="similarity">
    <text evidence="2">Belongs to the autoinducer-2 exporter (AI-2E) (TC 2.A.86) family.</text>
</comment>
<gene>
    <name evidence="10" type="ORF">OG469_05675</name>
</gene>
<evidence type="ECO:0000256" key="5">
    <source>
        <dbReference type="ARBA" id="ARBA00022692"/>
    </source>
</evidence>
<evidence type="ECO:0000256" key="6">
    <source>
        <dbReference type="ARBA" id="ARBA00022989"/>
    </source>
</evidence>
<keyword evidence="6 9" id="KW-1133">Transmembrane helix</keyword>
<evidence type="ECO:0000256" key="1">
    <source>
        <dbReference type="ARBA" id="ARBA00004651"/>
    </source>
</evidence>
<keyword evidence="5 9" id="KW-0812">Transmembrane</keyword>
<name>A0ABZ1W2J9_9ACTN</name>
<proteinExistence type="inferred from homology"/>
<reference evidence="10 11" key="1">
    <citation type="submission" date="2022-10" db="EMBL/GenBank/DDBJ databases">
        <title>The complete genomes of actinobacterial strains from the NBC collection.</title>
        <authorList>
            <person name="Joergensen T.S."/>
            <person name="Alvarez Arevalo M."/>
            <person name="Sterndorff E.B."/>
            <person name="Faurdal D."/>
            <person name="Vuksanovic O."/>
            <person name="Mourched A.-S."/>
            <person name="Charusanti P."/>
            <person name="Shaw S."/>
            <person name="Blin K."/>
            <person name="Weber T."/>
        </authorList>
    </citation>
    <scope>NUCLEOTIDE SEQUENCE [LARGE SCALE GENOMIC DNA]</scope>
    <source>
        <strain evidence="10 11">NBC_01247</strain>
    </source>
</reference>
<dbReference type="EMBL" id="CP108482">
    <property type="protein sequence ID" value="WUS55046.1"/>
    <property type="molecule type" value="Genomic_DNA"/>
</dbReference>
<evidence type="ECO:0000313" key="11">
    <source>
        <dbReference type="Proteomes" id="UP001432014"/>
    </source>
</evidence>
<feature type="transmembrane region" description="Helical" evidence="9">
    <location>
        <begin position="300"/>
        <end position="319"/>
    </location>
</feature>
<evidence type="ECO:0000256" key="9">
    <source>
        <dbReference type="SAM" id="Phobius"/>
    </source>
</evidence>
<feature type="transmembrane region" description="Helical" evidence="9">
    <location>
        <begin position="95"/>
        <end position="113"/>
    </location>
</feature>
<dbReference type="RefSeq" id="WP_329500388.1">
    <property type="nucleotide sequence ID" value="NZ_CP108460.1"/>
</dbReference>
<dbReference type="Pfam" id="PF01594">
    <property type="entry name" value="AI-2E_transport"/>
    <property type="match status" value="1"/>
</dbReference>
<feature type="transmembrane region" description="Helical" evidence="9">
    <location>
        <begin position="326"/>
        <end position="348"/>
    </location>
</feature>
<keyword evidence="7 9" id="KW-0472">Membrane</keyword>
<keyword evidence="3" id="KW-0813">Transport</keyword>
<keyword evidence="11" id="KW-1185">Reference proteome</keyword>
<keyword evidence="4" id="KW-1003">Cell membrane</keyword>
<feature type="region of interest" description="Disordered" evidence="8">
    <location>
        <begin position="1"/>
        <end position="55"/>
    </location>
</feature>
<protein>
    <submittedName>
        <fullName evidence="10">AI-2E family transporter</fullName>
    </submittedName>
</protein>
<evidence type="ECO:0000256" key="4">
    <source>
        <dbReference type="ARBA" id="ARBA00022475"/>
    </source>
</evidence>
<feature type="transmembrane region" description="Helical" evidence="9">
    <location>
        <begin position="200"/>
        <end position="225"/>
    </location>
</feature>